<dbReference type="InterPro" id="IPR013332">
    <property type="entry name" value="KPR_N"/>
</dbReference>
<sequence>MKLMVTGIGGVGGYLASFLSTYYPGQVTLIARKARKESLAAKGLVLHSEYFGEHVTHPAVTDTPANAGIQDVIFVCVKNYSLEAALKAVIPCIGADTIVFLIQNGIDHAEKAREIVPQGHIIDAAVYINSKYNDDFSIEQSGKFARIFFGSDDADSCRRVEEILAHEGLRIHNEGAAIGTQIWIKYITNCAFNVITAYYEETIGAIFARPDGKEQFHTLLEEATNVGRATGIALPEDLVETIYGRVIAQKNKDVYSSLANDIMAGRKSELDTFSGLLVRTAEKVHVAVPLSAMMYHAIAKRIAERQQQ</sequence>
<comment type="similarity">
    <text evidence="1 4">Belongs to the ketopantoate reductase family.</text>
</comment>
<dbReference type="Proteomes" id="UP000606870">
    <property type="component" value="Unassembled WGS sequence"/>
</dbReference>
<feature type="domain" description="Ketopantoate reductase N-terminal" evidence="5">
    <location>
        <begin position="5"/>
        <end position="150"/>
    </location>
</feature>
<comment type="pathway">
    <text evidence="4">Cofactor biosynthesis; (R)-pantothenate biosynthesis; (R)-pantoate from 3-methyl-2-oxobutanoate: step 2/2.</text>
</comment>
<keyword evidence="3 4" id="KW-0560">Oxidoreductase</keyword>
<dbReference type="Gene3D" id="3.40.50.720">
    <property type="entry name" value="NAD(P)-binding Rossmann-like Domain"/>
    <property type="match status" value="1"/>
</dbReference>
<dbReference type="InterPro" id="IPR013752">
    <property type="entry name" value="KPA_reductase"/>
</dbReference>
<organism evidence="7 8">
    <name type="scientific">Megasphaera hominis</name>
    <dbReference type="NCBI Taxonomy" id="159836"/>
    <lineage>
        <taxon>Bacteria</taxon>
        <taxon>Bacillati</taxon>
        <taxon>Bacillota</taxon>
        <taxon>Negativicutes</taxon>
        <taxon>Veillonellales</taxon>
        <taxon>Veillonellaceae</taxon>
        <taxon>Megasphaera</taxon>
    </lineage>
</organism>
<comment type="function">
    <text evidence="4">Catalyzes the NADPH-dependent reduction of ketopantoate into pantoic acid.</text>
</comment>
<dbReference type="InterPro" id="IPR051402">
    <property type="entry name" value="KPR-Related"/>
</dbReference>
<evidence type="ECO:0000256" key="4">
    <source>
        <dbReference type="RuleBase" id="RU362068"/>
    </source>
</evidence>
<evidence type="ECO:0000256" key="3">
    <source>
        <dbReference type="ARBA" id="ARBA00023002"/>
    </source>
</evidence>
<name>A0ABR6VH33_9FIRM</name>
<dbReference type="Pfam" id="PF02558">
    <property type="entry name" value="ApbA"/>
    <property type="match status" value="1"/>
</dbReference>
<dbReference type="InterPro" id="IPR013328">
    <property type="entry name" value="6PGD_dom2"/>
</dbReference>
<reference evidence="7 8" key="1">
    <citation type="submission" date="2020-08" db="EMBL/GenBank/DDBJ databases">
        <authorList>
            <person name="Liu C."/>
            <person name="Sun Q."/>
        </authorList>
    </citation>
    <scope>NUCLEOTIDE SEQUENCE [LARGE SCALE GENOMIC DNA]</scope>
    <source>
        <strain evidence="7 8">NSJ-59</strain>
    </source>
</reference>
<dbReference type="SUPFAM" id="SSF48179">
    <property type="entry name" value="6-phosphogluconate dehydrogenase C-terminal domain-like"/>
    <property type="match status" value="1"/>
</dbReference>
<keyword evidence="8" id="KW-1185">Reference proteome</keyword>
<feature type="domain" description="Ketopantoate reductase C-terminal" evidence="6">
    <location>
        <begin position="180"/>
        <end position="299"/>
    </location>
</feature>
<dbReference type="InterPro" id="IPR036291">
    <property type="entry name" value="NAD(P)-bd_dom_sf"/>
</dbReference>
<dbReference type="InterPro" id="IPR003710">
    <property type="entry name" value="ApbA"/>
</dbReference>
<keyword evidence="4" id="KW-0566">Pantothenate biosynthesis</keyword>
<protein>
    <recommendedName>
        <fullName evidence="4">2-dehydropantoate 2-reductase</fullName>
        <ecNumber evidence="4">1.1.1.169</ecNumber>
    </recommendedName>
    <alternativeName>
        <fullName evidence="4">Ketopantoate reductase</fullName>
    </alternativeName>
</protein>
<evidence type="ECO:0000313" key="7">
    <source>
        <dbReference type="EMBL" id="MBC3536627.1"/>
    </source>
</evidence>
<gene>
    <name evidence="7" type="ORF">H8J70_05110</name>
</gene>
<dbReference type="SUPFAM" id="SSF51735">
    <property type="entry name" value="NAD(P)-binding Rossmann-fold domains"/>
    <property type="match status" value="1"/>
</dbReference>
<evidence type="ECO:0000259" key="5">
    <source>
        <dbReference type="Pfam" id="PF02558"/>
    </source>
</evidence>
<dbReference type="PANTHER" id="PTHR21708">
    <property type="entry name" value="PROBABLE 2-DEHYDROPANTOATE 2-REDUCTASE"/>
    <property type="match status" value="1"/>
</dbReference>
<comment type="catalytic activity">
    <reaction evidence="4">
        <text>(R)-pantoate + NADP(+) = 2-dehydropantoate + NADPH + H(+)</text>
        <dbReference type="Rhea" id="RHEA:16233"/>
        <dbReference type="ChEBI" id="CHEBI:11561"/>
        <dbReference type="ChEBI" id="CHEBI:15378"/>
        <dbReference type="ChEBI" id="CHEBI:15980"/>
        <dbReference type="ChEBI" id="CHEBI:57783"/>
        <dbReference type="ChEBI" id="CHEBI:58349"/>
        <dbReference type="EC" id="1.1.1.169"/>
    </reaction>
</comment>
<dbReference type="Pfam" id="PF08546">
    <property type="entry name" value="ApbA_C"/>
    <property type="match status" value="1"/>
</dbReference>
<dbReference type="EMBL" id="JACOGK010000011">
    <property type="protein sequence ID" value="MBC3536627.1"/>
    <property type="molecule type" value="Genomic_DNA"/>
</dbReference>
<evidence type="ECO:0000256" key="1">
    <source>
        <dbReference type="ARBA" id="ARBA00007870"/>
    </source>
</evidence>
<dbReference type="Gene3D" id="1.10.1040.10">
    <property type="entry name" value="N-(1-d-carboxylethyl)-l-norvaline Dehydrogenase, domain 2"/>
    <property type="match status" value="1"/>
</dbReference>
<proteinExistence type="inferred from homology"/>
<dbReference type="PANTHER" id="PTHR21708:SF26">
    <property type="entry name" value="2-DEHYDROPANTOATE 2-REDUCTASE"/>
    <property type="match status" value="1"/>
</dbReference>
<evidence type="ECO:0000259" key="6">
    <source>
        <dbReference type="Pfam" id="PF08546"/>
    </source>
</evidence>
<comment type="caution">
    <text evidence="7">The sequence shown here is derived from an EMBL/GenBank/DDBJ whole genome shotgun (WGS) entry which is preliminary data.</text>
</comment>
<dbReference type="NCBIfam" id="TIGR00745">
    <property type="entry name" value="apbA_panE"/>
    <property type="match status" value="1"/>
</dbReference>
<evidence type="ECO:0000313" key="8">
    <source>
        <dbReference type="Proteomes" id="UP000606870"/>
    </source>
</evidence>
<keyword evidence="2 4" id="KW-0521">NADP</keyword>
<dbReference type="RefSeq" id="WP_186502783.1">
    <property type="nucleotide sequence ID" value="NZ_JACOGK010000011.1"/>
</dbReference>
<dbReference type="InterPro" id="IPR008927">
    <property type="entry name" value="6-PGluconate_DH-like_C_sf"/>
</dbReference>
<dbReference type="EC" id="1.1.1.169" evidence="4"/>
<evidence type="ECO:0000256" key="2">
    <source>
        <dbReference type="ARBA" id="ARBA00022857"/>
    </source>
</evidence>
<accession>A0ABR6VH33</accession>